<dbReference type="InterPro" id="IPR036875">
    <property type="entry name" value="Znf_CCHC_sf"/>
</dbReference>
<evidence type="ECO:0000313" key="5">
    <source>
        <dbReference type="EMBL" id="MED6173068.1"/>
    </source>
</evidence>
<feature type="region of interest" description="Disordered" evidence="3">
    <location>
        <begin position="1"/>
        <end position="22"/>
    </location>
</feature>
<organism evidence="5 6">
    <name type="scientific">Stylosanthes scabra</name>
    <dbReference type="NCBI Taxonomy" id="79078"/>
    <lineage>
        <taxon>Eukaryota</taxon>
        <taxon>Viridiplantae</taxon>
        <taxon>Streptophyta</taxon>
        <taxon>Embryophyta</taxon>
        <taxon>Tracheophyta</taxon>
        <taxon>Spermatophyta</taxon>
        <taxon>Magnoliopsida</taxon>
        <taxon>eudicotyledons</taxon>
        <taxon>Gunneridae</taxon>
        <taxon>Pentapetalae</taxon>
        <taxon>rosids</taxon>
        <taxon>fabids</taxon>
        <taxon>Fabales</taxon>
        <taxon>Fabaceae</taxon>
        <taxon>Papilionoideae</taxon>
        <taxon>50 kb inversion clade</taxon>
        <taxon>dalbergioids sensu lato</taxon>
        <taxon>Dalbergieae</taxon>
        <taxon>Pterocarpus clade</taxon>
        <taxon>Stylosanthes</taxon>
    </lineage>
</organism>
<comment type="caution">
    <text evidence="5">The sequence shown here is derived from an EMBL/GenBank/DDBJ whole genome shotgun (WGS) entry which is preliminary data.</text>
</comment>
<dbReference type="InterPro" id="IPR001878">
    <property type="entry name" value="Znf_CCHC"/>
</dbReference>
<proteinExistence type="predicted"/>
<dbReference type="PANTHER" id="PTHR33680">
    <property type="entry name" value="OS07G0190500 PROTEIN"/>
    <property type="match status" value="1"/>
</dbReference>
<gene>
    <name evidence="5" type="ORF">PIB30_055815</name>
</gene>
<dbReference type="SUPFAM" id="SSF57756">
    <property type="entry name" value="Retrovirus zinc finger-like domains"/>
    <property type="match status" value="1"/>
</dbReference>
<sequence>MGEAEINMSMPLSNTLSKPTTQQQLQFVPFTPENPCRPSSEQRSRARDNNCYKCGKEGHWYRQCPLNNPNGTPLPNTKNIYCRCGYGFCSVKAAKTTKNFGRTFFICPIKEGKQCKGGFVGFCDDEKFNDSIYDHPPLYKYPVCECGAGVCAKENDPNADRKFRFVCPVQPGHGHCGFIVTEDELRSKQRSSGLSGTTGELLLEYPESMATMENSEAPSLTAISEVPLGDDASLRATPPRQVGLYGFDVIEDDFAAEDVNWDDVDKEAESFRSRYATVTGLTCRQNLFGNNSSNDAIDDNAPAGIFPSDDEMTVSEQPTTGDSPPEFHQVAVTSLSEDSSHSSRLGNIVGDTVSRDDVSVVTMGHGHSKDSNNVVADTVPGGDDTAPTMTQGTKRKLMSGPERKQKMVSYMLRGLLTDLKDLDICDPDSVRVAVEAVDDCLPILQEHDLSDAYKLFFDHVRDYINNVSAIAEIGKSMENRLTLEESHRIIEEETTKLAKILEETVETEATYKACMEKRLRLHEEILRMEAEIFEKRNQLKSYESETMAMESRLGDLKRRKVEADTTLKGRAEEAELARRVNEERKTKQMAAMAALKKAKHELEK</sequence>
<feature type="domain" description="CCHC-type" evidence="4">
    <location>
        <begin position="51"/>
        <end position="65"/>
    </location>
</feature>
<feature type="region of interest" description="Disordered" evidence="3">
    <location>
        <begin position="364"/>
        <end position="401"/>
    </location>
</feature>
<dbReference type="Pfam" id="PF00098">
    <property type="entry name" value="zf-CCHC"/>
    <property type="match status" value="1"/>
</dbReference>
<dbReference type="Gene3D" id="4.10.60.10">
    <property type="entry name" value="Zinc finger, CCHC-type"/>
    <property type="match status" value="1"/>
</dbReference>
<dbReference type="PANTHER" id="PTHR33680:SF1">
    <property type="entry name" value="OS05G0489500 PROTEIN"/>
    <property type="match status" value="1"/>
</dbReference>
<evidence type="ECO:0000256" key="1">
    <source>
        <dbReference type="PROSITE-ProRule" id="PRU00047"/>
    </source>
</evidence>
<feature type="compositionally biased region" description="Polar residues" evidence="3">
    <location>
        <begin position="10"/>
        <end position="22"/>
    </location>
</feature>
<evidence type="ECO:0000259" key="4">
    <source>
        <dbReference type="PROSITE" id="PS50158"/>
    </source>
</evidence>
<dbReference type="Proteomes" id="UP001341840">
    <property type="component" value="Unassembled WGS sequence"/>
</dbReference>
<evidence type="ECO:0000313" key="6">
    <source>
        <dbReference type="Proteomes" id="UP001341840"/>
    </source>
</evidence>
<keyword evidence="6" id="KW-1185">Reference proteome</keyword>
<evidence type="ECO:0000256" key="3">
    <source>
        <dbReference type="SAM" id="MobiDB-lite"/>
    </source>
</evidence>
<reference evidence="5 6" key="1">
    <citation type="journal article" date="2023" name="Plants (Basel)">
        <title>Bridging the Gap: Combining Genomics and Transcriptomics Approaches to Understand Stylosanthes scabra, an Orphan Legume from the Brazilian Caatinga.</title>
        <authorList>
            <person name="Ferreira-Neto J.R.C."/>
            <person name="da Silva M.D."/>
            <person name="Binneck E."/>
            <person name="de Melo N.F."/>
            <person name="da Silva R.H."/>
            <person name="de Melo A.L.T.M."/>
            <person name="Pandolfi V."/>
            <person name="Bustamante F.O."/>
            <person name="Brasileiro-Vidal A.C."/>
            <person name="Benko-Iseppon A.M."/>
        </authorList>
    </citation>
    <scope>NUCLEOTIDE SEQUENCE [LARGE SCALE GENOMIC DNA]</scope>
    <source>
        <tissue evidence="5">Leaves</tissue>
    </source>
</reference>
<feature type="coiled-coil region" evidence="2">
    <location>
        <begin position="525"/>
        <end position="559"/>
    </location>
</feature>
<dbReference type="PROSITE" id="PS50158">
    <property type="entry name" value="ZF_CCHC"/>
    <property type="match status" value="1"/>
</dbReference>
<dbReference type="EMBL" id="JASCZI010151474">
    <property type="protein sequence ID" value="MED6173068.1"/>
    <property type="molecule type" value="Genomic_DNA"/>
</dbReference>
<protein>
    <recommendedName>
        <fullName evidence="4">CCHC-type domain-containing protein</fullName>
    </recommendedName>
</protein>
<name>A0ABU6VK83_9FABA</name>
<keyword evidence="1" id="KW-0863">Zinc-finger</keyword>
<accession>A0ABU6VK83</accession>
<keyword evidence="1" id="KW-0862">Zinc</keyword>
<keyword evidence="2" id="KW-0175">Coiled coil</keyword>
<keyword evidence="1" id="KW-0479">Metal-binding</keyword>
<evidence type="ECO:0000256" key="2">
    <source>
        <dbReference type="SAM" id="Coils"/>
    </source>
</evidence>
<dbReference type="SMART" id="SM00343">
    <property type="entry name" value="ZnF_C2HC"/>
    <property type="match status" value="1"/>
</dbReference>